<dbReference type="Pfam" id="PF00356">
    <property type="entry name" value="LacI"/>
    <property type="match status" value="1"/>
</dbReference>
<dbReference type="GO" id="GO:0000976">
    <property type="term" value="F:transcription cis-regulatory region binding"/>
    <property type="evidence" value="ECO:0007669"/>
    <property type="project" value="TreeGrafter"/>
</dbReference>
<gene>
    <name evidence="5" type="ORF">HMPREF9156_00772</name>
</gene>
<comment type="caution">
    <text evidence="5">The sequence shown here is derived from an EMBL/GenBank/DDBJ whole genome shotgun (WGS) entry which is preliminary data.</text>
</comment>
<protein>
    <recommendedName>
        <fullName evidence="4">HTH lacI-type domain-containing protein</fullName>
    </recommendedName>
</protein>
<accession>J0LM42</accession>
<dbReference type="CDD" id="cd01392">
    <property type="entry name" value="HTH_LacI"/>
    <property type="match status" value="1"/>
</dbReference>
<keyword evidence="1" id="KW-0805">Transcription regulation</keyword>
<dbReference type="InterPro" id="IPR028082">
    <property type="entry name" value="Peripla_BP_I"/>
</dbReference>
<dbReference type="RefSeq" id="WP_007147836.1">
    <property type="nucleotide sequence ID" value="NZ_AKCI01000001.1"/>
</dbReference>
<dbReference type="Pfam" id="PF00532">
    <property type="entry name" value="Peripla_BP_1"/>
    <property type="match status" value="1"/>
</dbReference>
<evidence type="ECO:0000256" key="3">
    <source>
        <dbReference type="ARBA" id="ARBA00023163"/>
    </source>
</evidence>
<dbReference type="PROSITE" id="PS50932">
    <property type="entry name" value="HTH_LACI_2"/>
    <property type="match status" value="1"/>
</dbReference>
<dbReference type="PANTHER" id="PTHR30146">
    <property type="entry name" value="LACI-RELATED TRANSCRIPTIONAL REPRESSOR"/>
    <property type="match status" value="1"/>
</dbReference>
<dbReference type="PROSITE" id="PS00356">
    <property type="entry name" value="HTH_LACI_1"/>
    <property type="match status" value="1"/>
</dbReference>
<keyword evidence="6" id="KW-1185">Reference proteome</keyword>
<keyword evidence="3" id="KW-0804">Transcription</keyword>
<evidence type="ECO:0000259" key="4">
    <source>
        <dbReference type="PROSITE" id="PS50932"/>
    </source>
</evidence>
<dbReference type="SUPFAM" id="SSF47413">
    <property type="entry name" value="lambda repressor-like DNA-binding domains"/>
    <property type="match status" value="1"/>
</dbReference>
<keyword evidence="2" id="KW-0238">DNA-binding</keyword>
<dbReference type="InterPro" id="IPR010982">
    <property type="entry name" value="Lambda_DNA-bd_dom_sf"/>
</dbReference>
<sequence length="358" mass="39234">MVSIRDVARVAGVSHQTVSNAINSPDMVSDSTRKRIKAAIKQLGYRPNASARRLRSGQSDTIALGISIGENRAPSPIFDAFLHLLAEHANDLNKQIVLYARKDEQSELAHIASLREQSDVDAIIINELEKYDGRPQWMLNHHQPFVLFGRPWNIPAETAEHIPWVDVDGYAGIKAVTSRLISSGHRRIGFIGWDSGTGTAQDRESGWRDAMLEANLAADTEDLDSWSIGTQESIDAGSHASIELFSRHDNIDAVVCASDTLAVGVIWTMSRFSDKELSLNIDGGIPSVPSLQAATVTGFDDSALARAFSIPSVRQPLGEVSQLLIRMILDMANGQAVTADEKWHRLLKPEVVWRTGAN</sequence>
<dbReference type="Gene3D" id="3.40.50.2300">
    <property type="match status" value="2"/>
</dbReference>
<evidence type="ECO:0000256" key="1">
    <source>
        <dbReference type="ARBA" id="ARBA00023015"/>
    </source>
</evidence>
<dbReference type="eggNOG" id="COG1609">
    <property type="taxonomic scope" value="Bacteria"/>
</dbReference>
<evidence type="ECO:0000256" key="2">
    <source>
        <dbReference type="ARBA" id="ARBA00023125"/>
    </source>
</evidence>
<evidence type="ECO:0000313" key="5">
    <source>
        <dbReference type="EMBL" id="EJD64897.1"/>
    </source>
</evidence>
<dbReference type="SUPFAM" id="SSF53822">
    <property type="entry name" value="Periplasmic binding protein-like I"/>
    <property type="match status" value="1"/>
</dbReference>
<dbReference type="EMBL" id="AGZS01000003">
    <property type="protein sequence ID" value="EJD64897.1"/>
    <property type="molecule type" value="Genomic_DNA"/>
</dbReference>
<dbReference type="InterPro" id="IPR001761">
    <property type="entry name" value="Peripla_BP/Lac1_sug-bd_dom"/>
</dbReference>
<dbReference type="STRING" id="857290.HMPREF9156_00772"/>
<reference evidence="5 6" key="1">
    <citation type="submission" date="2012-01" db="EMBL/GenBank/DDBJ databases">
        <title>The Genome Sequence of Scardovia wiggsiae F0424.</title>
        <authorList>
            <consortium name="The Broad Institute Genome Sequencing Platform"/>
            <person name="Earl A."/>
            <person name="Ward D."/>
            <person name="Feldgarden M."/>
            <person name="Gevers D."/>
            <person name="Izard J."/>
            <person name="Ganesan A."/>
            <person name="Baranova O.V."/>
            <person name="Blanton J.M."/>
            <person name="Tanner A.C."/>
            <person name="Mathney J."/>
            <person name="Dewhirst F.E."/>
            <person name="Young S.K."/>
            <person name="Zeng Q."/>
            <person name="Gargeya S."/>
            <person name="Fitzgerald M."/>
            <person name="Haas B."/>
            <person name="Abouelleil A."/>
            <person name="Alvarado L."/>
            <person name="Arachchi H.M."/>
            <person name="Berlin A."/>
            <person name="Chapman S.B."/>
            <person name="Gearin G."/>
            <person name="Goldberg J."/>
            <person name="Griggs A."/>
            <person name="Gujja S."/>
            <person name="Hansen M."/>
            <person name="Heiman D."/>
            <person name="Howarth C."/>
            <person name="Larimer J."/>
            <person name="Lui A."/>
            <person name="MacDonald P.J.P."/>
            <person name="McCowen C."/>
            <person name="Montmayeur A."/>
            <person name="Murphy C."/>
            <person name="Neiman D."/>
            <person name="Pearson M."/>
            <person name="Priest M."/>
            <person name="Roberts A."/>
            <person name="Saif S."/>
            <person name="Shea T."/>
            <person name="Sisk P."/>
            <person name="Stolte C."/>
            <person name="Sykes S."/>
            <person name="Wortman J."/>
            <person name="Nusbaum C."/>
            <person name="Birren B."/>
        </authorList>
    </citation>
    <scope>NUCLEOTIDE SEQUENCE [LARGE SCALE GENOMIC DNA]</scope>
    <source>
        <strain evidence="5 6">F0424</strain>
    </source>
</reference>
<dbReference type="GO" id="GO:0003700">
    <property type="term" value="F:DNA-binding transcription factor activity"/>
    <property type="evidence" value="ECO:0007669"/>
    <property type="project" value="TreeGrafter"/>
</dbReference>
<dbReference type="PANTHER" id="PTHR30146:SF109">
    <property type="entry name" value="HTH-TYPE TRANSCRIPTIONAL REGULATOR GALS"/>
    <property type="match status" value="1"/>
</dbReference>
<dbReference type="SMART" id="SM00354">
    <property type="entry name" value="HTH_LACI"/>
    <property type="match status" value="1"/>
</dbReference>
<dbReference type="Gene3D" id="1.10.260.40">
    <property type="entry name" value="lambda repressor-like DNA-binding domains"/>
    <property type="match status" value="1"/>
</dbReference>
<feature type="domain" description="HTH lacI-type" evidence="4">
    <location>
        <begin position="2"/>
        <end position="56"/>
    </location>
</feature>
<dbReference type="Proteomes" id="UP000006415">
    <property type="component" value="Unassembled WGS sequence"/>
</dbReference>
<organism evidence="5 6">
    <name type="scientific">Scardovia wiggsiae F0424</name>
    <dbReference type="NCBI Taxonomy" id="857290"/>
    <lineage>
        <taxon>Bacteria</taxon>
        <taxon>Bacillati</taxon>
        <taxon>Actinomycetota</taxon>
        <taxon>Actinomycetes</taxon>
        <taxon>Bifidobacteriales</taxon>
        <taxon>Bifidobacteriaceae</taxon>
        <taxon>Scardovia</taxon>
    </lineage>
</organism>
<dbReference type="AlphaFoldDB" id="J0LM42"/>
<dbReference type="OrthoDB" id="252678at2"/>
<evidence type="ECO:0000313" key="6">
    <source>
        <dbReference type="Proteomes" id="UP000006415"/>
    </source>
</evidence>
<name>J0LM42_9BIFI</name>
<dbReference type="InterPro" id="IPR000843">
    <property type="entry name" value="HTH_LacI"/>
</dbReference>
<dbReference type="HOGENOM" id="CLU_037628_6_1_11"/>
<proteinExistence type="predicted"/>